<gene>
    <name evidence="5" type="ORF">KP509_31G071400</name>
</gene>
<dbReference type="PANTHER" id="PTHR38011:SF7">
    <property type="entry name" value="2,5-DIAMINO-6-RIBOSYLAMINO-4(3H)-PYRIMIDINONE 5'-PHOSPHATE REDUCTASE"/>
    <property type="match status" value="1"/>
</dbReference>
<keyword evidence="6" id="KW-1185">Reference proteome</keyword>
<feature type="domain" description="Bacterial bifunctional deaminase-reductase C-terminal" evidence="4">
    <location>
        <begin position="49"/>
        <end position="227"/>
    </location>
</feature>
<dbReference type="OMA" id="CLPIPIF"/>
<dbReference type="Proteomes" id="UP000825935">
    <property type="component" value="Chromosome 31"/>
</dbReference>
<protein>
    <recommendedName>
        <fullName evidence="4">Bacterial bifunctional deaminase-reductase C-terminal domain-containing protein</fullName>
    </recommendedName>
</protein>
<evidence type="ECO:0000256" key="1">
    <source>
        <dbReference type="ARBA" id="ARBA00005104"/>
    </source>
</evidence>
<sequence>MVDPNPLVSGKGVETLRKAGIEVITGVESQLCEALNEAYIHRIQNKRPFVTLRFSQSFDGVFLESTPVDCTTGSYYSKLLQENDALIALDSALSEDIKLLSSEVGCKQPLRIILSNDLKLPLESNVFDTSHAPSLVIARQQALVHDLEKSSRTGCQTMESLLLERGVELVAVPELNLKSALDVCYDRGFSSVLIDSRGRDSDTNFLGRQAIEDGVVEKVIVDIFPSIGSDKGSGSGLLMDGGSLPLERLSSRISGSHIILEGYMMR</sequence>
<organism evidence="5 6">
    <name type="scientific">Ceratopteris richardii</name>
    <name type="common">Triangle waterfern</name>
    <dbReference type="NCBI Taxonomy" id="49495"/>
    <lineage>
        <taxon>Eukaryota</taxon>
        <taxon>Viridiplantae</taxon>
        <taxon>Streptophyta</taxon>
        <taxon>Embryophyta</taxon>
        <taxon>Tracheophyta</taxon>
        <taxon>Polypodiopsida</taxon>
        <taxon>Polypodiidae</taxon>
        <taxon>Polypodiales</taxon>
        <taxon>Pteridineae</taxon>
        <taxon>Pteridaceae</taxon>
        <taxon>Parkerioideae</taxon>
        <taxon>Ceratopteris</taxon>
    </lineage>
</organism>
<dbReference type="Pfam" id="PF01872">
    <property type="entry name" value="RibD_C"/>
    <property type="match status" value="1"/>
</dbReference>
<comment type="caution">
    <text evidence="5">The sequence shown here is derived from an EMBL/GenBank/DDBJ whole genome shotgun (WGS) entry which is preliminary data.</text>
</comment>
<comment type="pathway">
    <text evidence="1">Cofactor biosynthesis; riboflavin biosynthesis.</text>
</comment>
<dbReference type="EMBL" id="CM035436">
    <property type="protein sequence ID" value="KAH7289348.1"/>
    <property type="molecule type" value="Genomic_DNA"/>
</dbReference>
<dbReference type="Gene3D" id="3.40.430.10">
    <property type="entry name" value="Dihydrofolate Reductase, subunit A"/>
    <property type="match status" value="1"/>
</dbReference>
<dbReference type="GO" id="GO:0009231">
    <property type="term" value="P:riboflavin biosynthetic process"/>
    <property type="evidence" value="ECO:0007669"/>
    <property type="project" value="InterPro"/>
</dbReference>
<dbReference type="PANTHER" id="PTHR38011">
    <property type="entry name" value="DIHYDROFOLATE REDUCTASE FAMILY PROTEIN (AFU_ORTHOLOGUE AFUA_8G06820)"/>
    <property type="match status" value="1"/>
</dbReference>
<evidence type="ECO:0000256" key="3">
    <source>
        <dbReference type="ARBA" id="ARBA00023002"/>
    </source>
</evidence>
<evidence type="ECO:0000259" key="4">
    <source>
        <dbReference type="Pfam" id="PF01872"/>
    </source>
</evidence>
<dbReference type="SUPFAM" id="SSF53597">
    <property type="entry name" value="Dihydrofolate reductase-like"/>
    <property type="match status" value="1"/>
</dbReference>
<proteinExistence type="predicted"/>
<dbReference type="GO" id="GO:0008703">
    <property type="term" value="F:5-amino-6-(5-phosphoribosylamino)uracil reductase activity"/>
    <property type="evidence" value="ECO:0007669"/>
    <property type="project" value="InterPro"/>
</dbReference>
<reference evidence="5" key="1">
    <citation type="submission" date="2021-08" db="EMBL/GenBank/DDBJ databases">
        <title>WGS assembly of Ceratopteris richardii.</title>
        <authorList>
            <person name="Marchant D.B."/>
            <person name="Chen G."/>
            <person name="Jenkins J."/>
            <person name="Shu S."/>
            <person name="Leebens-Mack J."/>
            <person name="Grimwood J."/>
            <person name="Schmutz J."/>
            <person name="Soltis P."/>
            <person name="Soltis D."/>
            <person name="Chen Z.-H."/>
        </authorList>
    </citation>
    <scope>NUCLEOTIDE SEQUENCE</scope>
    <source>
        <strain evidence="5">Whitten #5841</strain>
        <tissue evidence="5">Leaf</tissue>
    </source>
</reference>
<dbReference type="OrthoDB" id="252265at2759"/>
<dbReference type="InterPro" id="IPR002734">
    <property type="entry name" value="RibDG_C"/>
</dbReference>
<dbReference type="AlphaFoldDB" id="A0A8T2R0W7"/>
<dbReference type="InterPro" id="IPR050765">
    <property type="entry name" value="Riboflavin_Biosynth_HTPR"/>
</dbReference>
<keyword evidence="2" id="KW-0521">NADP</keyword>
<evidence type="ECO:0000256" key="2">
    <source>
        <dbReference type="ARBA" id="ARBA00022857"/>
    </source>
</evidence>
<dbReference type="InterPro" id="IPR024072">
    <property type="entry name" value="DHFR-like_dom_sf"/>
</dbReference>
<evidence type="ECO:0000313" key="6">
    <source>
        <dbReference type="Proteomes" id="UP000825935"/>
    </source>
</evidence>
<accession>A0A8T2R0W7</accession>
<name>A0A8T2R0W7_CERRI</name>
<evidence type="ECO:0000313" key="5">
    <source>
        <dbReference type="EMBL" id="KAH7289348.1"/>
    </source>
</evidence>
<keyword evidence="3" id="KW-0560">Oxidoreductase</keyword>